<dbReference type="InterPro" id="IPR044505">
    <property type="entry name" value="GlgX_Isoamylase_N_E_set"/>
</dbReference>
<protein>
    <recommendedName>
        <fullName evidence="3">Glycoside hydrolase family 13 N-terminal domain-containing protein</fullName>
    </recommendedName>
</protein>
<name>A0A5Q2RBB7_9ACTN</name>
<evidence type="ECO:0000313" key="5">
    <source>
        <dbReference type="Proteomes" id="UP000334019"/>
    </source>
</evidence>
<dbReference type="CDD" id="cd02856">
    <property type="entry name" value="E_set_GDE_Isoamylase_N"/>
    <property type="match status" value="1"/>
</dbReference>
<evidence type="ECO:0000256" key="2">
    <source>
        <dbReference type="SAM" id="MobiDB-lite"/>
    </source>
</evidence>
<dbReference type="InterPro" id="IPR013783">
    <property type="entry name" value="Ig-like_fold"/>
</dbReference>
<evidence type="ECO:0000256" key="1">
    <source>
        <dbReference type="ARBA" id="ARBA00008061"/>
    </source>
</evidence>
<evidence type="ECO:0000313" key="4">
    <source>
        <dbReference type="EMBL" id="QGG94118.1"/>
    </source>
</evidence>
<proteinExistence type="inferred from homology"/>
<keyword evidence="5" id="KW-1185">Reference proteome</keyword>
<dbReference type="AlphaFoldDB" id="A0A5Q2RBB7"/>
<feature type="compositionally biased region" description="Basic residues" evidence="2">
    <location>
        <begin position="279"/>
        <end position="288"/>
    </location>
</feature>
<gene>
    <name evidence="4" type="ORF">GH723_02820</name>
</gene>
<feature type="region of interest" description="Disordered" evidence="2">
    <location>
        <begin position="219"/>
        <end position="330"/>
    </location>
</feature>
<comment type="similarity">
    <text evidence="1">Belongs to the glycosyl hydrolase 13 family.</text>
</comment>
<dbReference type="Proteomes" id="UP000334019">
    <property type="component" value="Chromosome"/>
</dbReference>
<evidence type="ECO:0000259" key="3">
    <source>
        <dbReference type="Pfam" id="PF02922"/>
    </source>
</evidence>
<reference evidence="4 5" key="1">
    <citation type="submission" date="2019-11" db="EMBL/GenBank/DDBJ databases">
        <authorList>
            <person name="He Y."/>
        </authorList>
    </citation>
    <scope>NUCLEOTIDE SEQUENCE [LARGE SCALE GENOMIC DNA]</scope>
    <source>
        <strain evidence="4 5">SCSIO 58843</strain>
    </source>
</reference>
<dbReference type="InterPro" id="IPR014756">
    <property type="entry name" value="Ig_E-set"/>
</dbReference>
<feature type="compositionally biased region" description="Basic and acidic residues" evidence="2">
    <location>
        <begin position="263"/>
        <end position="278"/>
    </location>
</feature>
<dbReference type="Pfam" id="PF02922">
    <property type="entry name" value="CBM_48"/>
    <property type="match status" value="1"/>
</dbReference>
<feature type="domain" description="Glycoside hydrolase family 13 N-terminal" evidence="3">
    <location>
        <begin position="15"/>
        <end position="100"/>
    </location>
</feature>
<dbReference type="EMBL" id="CP045851">
    <property type="protein sequence ID" value="QGG94118.1"/>
    <property type="molecule type" value="Genomic_DNA"/>
</dbReference>
<dbReference type="GO" id="GO:0004553">
    <property type="term" value="F:hydrolase activity, hydrolyzing O-glycosyl compounds"/>
    <property type="evidence" value="ECO:0007669"/>
    <property type="project" value="InterPro"/>
</dbReference>
<dbReference type="GO" id="GO:0005975">
    <property type="term" value="P:carbohydrate metabolic process"/>
    <property type="evidence" value="ECO:0007669"/>
    <property type="project" value="InterPro"/>
</dbReference>
<feature type="compositionally biased region" description="Basic residues" evidence="2">
    <location>
        <begin position="221"/>
        <end position="256"/>
    </location>
</feature>
<dbReference type="SUPFAM" id="SSF51445">
    <property type="entry name" value="(Trans)glycosidases"/>
    <property type="match status" value="1"/>
</dbReference>
<dbReference type="Gene3D" id="2.60.40.10">
    <property type="entry name" value="Immunoglobulins"/>
    <property type="match status" value="1"/>
</dbReference>
<dbReference type="SUPFAM" id="SSF81296">
    <property type="entry name" value="E set domains"/>
    <property type="match status" value="1"/>
</dbReference>
<accession>A0A5Q2RBB7</accession>
<dbReference type="InterPro" id="IPR004193">
    <property type="entry name" value="Glyco_hydro_13_N"/>
</dbReference>
<dbReference type="PANTHER" id="PTHR43002">
    <property type="entry name" value="GLYCOGEN DEBRANCHING ENZYME"/>
    <property type="match status" value="1"/>
</dbReference>
<organism evidence="4 5">
    <name type="scientific">Actinomarinicola tropica</name>
    <dbReference type="NCBI Taxonomy" id="2789776"/>
    <lineage>
        <taxon>Bacteria</taxon>
        <taxon>Bacillati</taxon>
        <taxon>Actinomycetota</taxon>
        <taxon>Acidimicrobiia</taxon>
        <taxon>Acidimicrobiales</taxon>
        <taxon>Iamiaceae</taxon>
        <taxon>Actinomarinicola</taxon>
    </lineage>
</organism>
<dbReference type="Gene3D" id="3.20.20.80">
    <property type="entry name" value="Glycosidases"/>
    <property type="match status" value="1"/>
</dbReference>
<dbReference type="InterPro" id="IPR017853">
    <property type="entry name" value="GH"/>
</dbReference>
<dbReference type="KEGG" id="atq:GH723_02820"/>
<sequence length="330" mass="37398">MSRRPRPLPPGSPFPLGATFDGAGTNVSVFASAATRVSLCLFDDHDREERVELAERTGPWWHTYLPGVGHGQRYGLRAWGPHDPGRGERHNPAKLLVDPYTRALDGELIWDDALADTNDVDSAPFVPKSVVVDGRFDWGDDHSPDTPWHDTLIYETHVRGLTARHPDVPVEQRGTYAGLASPVILDHLRSLHVTAIELLPVHAFVTERHLAARGLTNSARVQHRRLRRRLRPARHRRRRRRVGRPARHGPARRAARQPRPPPARHDYRVRPHRRDPPGRHRAHPRPRPARPSTRRQAMIAVEIQTTTPPSVLHPGSTPRVDHAGRSRPRR</sequence>